<dbReference type="AlphaFoldDB" id="A0A820NI72"/>
<evidence type="ECO:0000313" key="2">
    <source>
        <dbReference type="EMBL" id="CAF4391313.1"/>
    </source>
</evidence>
<dbReference type="InterPro" id="IPR013087">
    <property type="entry name" value="Znf_C2H2_type"/>
</dbReference>
<comment type="caution">
    <text evidence="2">The sequence shown here is derived from an EMBL/GenBank/DDBJ whole genome shotgun (WGS) entry which is preliminary data.</text>
</comment>
<dbReference type="PROSITE" id="PS00028">
    <property type="entry name" value="ZINC_FINGER_C2H2_1"/>
    <property type="match status" value="1"/>
</dbReference>
<name>A0A820NI72_9BILA</name>
<organism evidence="2 3">
    <name type="scientific">Rotaria sordida</name>
    <dbReference type="NCBI Taxonomy" id="392033"/>
    <lineage>
        <taxon>Eukaryota</taxon>
        <taxon>Metazoa</taxon>
        <taxon>Spiralia</taxon>
        <taxon>Gnathifera</taxon>
        <taxon>Rotifera</taxon>
        <taxon>Eurotatoria</taxon>
        <taxon>Bdelloidea</taxon>
        <taxon>Philodinida</taxon>
        <taxon>Philodinidae</taxon>
        <taxon>Rotaria</taxon>
    </lineage>
</organism>
<reference evidence="2" key="1">
    <citation type="submission" date="2021-02" db="EMBL/GenBank/DDBJ databases">
        <authorList>
            <person name="Nowell W R."/>
        </authorList>
    </citation>
    <scope>NUCLEOTIDE SEQUENCE</scope>
</reference>
<dbReference type="EMBL" id="CAJOBE010062770">
    <property type="protein sequence ID" value="CAF4391313.1"/>
    <property type="molecule type" value="Genomic_DNA"/>
</dbReference>
<accession>A0A820NI72</accession>
<proteinExistence type="predicted"/>
<evidence type="ECO:0000259" key="1">
    <source>
        <dbReference type="PROSITE" id="PS00028"/>
    </source>
</evidence>
<evidence type="ECO:0000313" key="3">
    <source>
        <dbReference type="Proteomes" id="UP000663874"/>
    </source>
</evidence>
<feature type="non-terminal residue" evidence="2">
    <location>
        <position position="1"/>
    </location>
</feature>
<protein>
    <recommendedName>
        <fullName evidence="1">C2H2-type domain-containing protein</fullName>
    </recommendedName>
</protein>
<dbReference type="Proteomes" id="UP000663874">
    <property type="component" value="Unassembled WGS sequence"/>
</dbReference>
<feature type="domain" description="C2H2-type" evidence="1">
    <location>
        <begin position="3"/>
        <end position="23"/>
    </location>
</feature>
<gene>
    <name evidence="2" type="ORF">FNK824_LOCUS43632</name>
</gene>
<sequence>RTCKVCNQYIPSAYRMKNHYKIHAQHYEDFDHDQDDTLPPLAIADKTRNLNENQSTATATSTLKTDILDWLQSDFDKYD</sequence>